<organism evidence="1 2">
    <name type="scientific">Mycoplasma haemocanis (strain Illinois)</name>
    <dbReference type="NCBI Taxonomy" id="1111676"/>
    <lineage>
        <taxon>Bacteria</taxon>
        <taxon>Bacillati</taxon>
        <taxon>Mycoplasmatota</taxon>
        <taxon>Mollicutes</taxon>
        <taxon>Mycoplasmataceae</taxon>
        <taxon>Mycoplasma</taxon>
    </lineage>
</organism>
<dbReference type="AlphaFoldDB" id="I6QUM3"/>
<keyword evidence="2" id="KW-1185">Reference proteome</keyword>
<dbReference type="HOGENOM" id="CLU_1904402_0_0_14"/>
<evidence type="ECO:0000313" key="2">
    <source>
        <dbReference type="Proteomes" id="UP000009135"/>
    </source>
</evidence>
<proteinExistence type="predicted"/>
<dbReference type="STRING" id="1111676.MHC_06011"/>
<sequence length="133" mass="15833">MIFCKKMRNKIEGGKDLGNRQLKYIGFCDRDEFIPVSKDMSKRFYWVDQLAQVKYNPSDFTFWDRLFEEVGERSHKLHELRKQGYVGDLPEVLGRAKRECQVLRDKFSSKDKFTEEDLKIEIPKCISSLKTTR</sequence>
<dbReference type="EMBL" id="CP003199">
    <property type="protein sequence ID" value="AFM45095.1"/>
    <property type="molecule type" value="Genomic_DNA"/>
</dbReference>
<protein>
    <submittedName>
        <fullName evidence="1">Uncharacterized protein</fullName>
    </submittedName>
</protein>
<dbReference type="Proteomes" id="UP000009135">
    <property type="component" value="Chromosome"/>
</dbReference>
<name>I6QUM3_MYCHN</name>
<gene>
    <name evidence="1" type="ordered locus">MHC_06011</name>
</gene>
<dbReference type="KEGG" id="mhe:MHC_06011"/>
<evidence type="ECO:0000313" key="1">
    <source>
        <dbReference type="EMBL" id="AFM45095.1"/>
    </source>
</evidence>
<accession>I6QUM3</accession>
<reference evidence="1 2" key="1">
    <citation type="journal article" date="2012" name="J. Bacteriol.">
        <title>Complete genome sequence of Mycoplasma haemocanis strain Illinois.</title>
        <authorList>
            <person name="do Nascimento N.C."/>
            <person name="Guimaraes A.M."/>
            <person name="Santos A.P."/>
            <person name="Sanmiguel P.J."/>
            <person name="Messick J.B."/>
        </authorList>
    </citation>
    <scope>NUCLEOTIDE SEQUENCE [LARGE SCALE GENOMIC DNA]</scope>
    <source>
        <strain evidence="1 2">Illinois</strain>
    </source>
</reference>